<evidence type="ECO:0000259" key="8">
    <source>
        <dbReference type="Pfam" id="PF04239"/>
    </source>
</evidence>
<dbReference type="EMBL" id="JACRSO010000004">
    <property type="protein sequence ID" value="MBC8529761.1"/>
    <property type="molecule type" value="Genomic_DNA"/>
</dbReference>
<keyword evidence="5 7" id="KW-1133">Transmembrane helix</keyword>
<evidence type="ECO:0000256" key="3">
    <source>
        <dbReference type="ARBA" id="ARBA00022475"/>
    </source>
</evidence>
<keyword evidence="10" id="KW-1185">Reference proteome</keyword>
<comment type="caution">
    <text evidence="9">The sequence shown here is derived from an EMBL/GenBank/DDBJ whole genome shotgun (WGS) entry which is preliminary data.</text>
</comment>
<protein>
    <submittedName>
        <fullName evidence="9">DUF421 domain-containing protein</fullName>
    </submittedName>
</protein>
<dbReference type="Proteomes" id="UP000654279">
    <property type="component" value="Unassembled WGS sequence"/>
</dbReference>
<evidence type="ECO:0000313" key="9">
    <source>
        <dbReference type="EMBL" id="MBC8529761.1"/>
    </source>
</evidence>
<evidence type="ECO:0000256" key="7">
    <source>
        <dbReference type="SAM" id="Phobius"/>
    </source>
</evidence>
<evidence type="ECO:0000256" key="6">
    <source>
        <dbReference type="ARBA" id="ARBA00023136"/>
    </source>
</evidence>
<dbReference type="Gene3D" id="3.30.240.20">
    <property type="entry name" value="bsu07140 like domains"/>
    <property type="match status" value="2"/>
</dbReference>
<evidence type="ECO:0000256" key="4">
    <source>
        <dbReference type="ARBA" id="ARBA00022692"/>
    </source>
</evidence>
<evidence type="ECO:0000256" key="1">
    <source>
        <dbReference type="ARBA" id="ARBA00004651"/>
    </source>
</evidence>
<feature type="domain" description="YetF C-terminal" evidence="8">
    <location>
        <begin position="79"/>
        <end position="208"/>
    </location>
</feature>
<sequence>MLTVFIRALILYVALIVVIRVMGKRQLGQLQPFELVLALLLADLAATPMSDVDIPLIYGLAPILALLVIHQVISFILLKSEKARALICGRPAILIYHGKIDERELSRQTCTLNDLLEQLRQNGVTDISEVDAAVLEPSGMLSVLQSADKRPATPSDLNIAVQPASLPYTLILDGKVNRMNLQKAGKDEKWLTEKVRAQGLHGPEDVLYLLLDNTSGQMQFQAREKGKRKRRGAV</sequence>
<dbReference type="PANTHER" id="PTHR34582">
    <property type="entry name" value="UPF0702 TRANSMEMBRANE PROTEIN YCAP"/>
    <property type="match status" value="1"/>
</dbReference>
<organism evidence="9 10">
    <name type="scientific">Luoshenia tenuis</name>
    <dbReference type="NCBI Taxonomy" id="2763654"/>
    <lineage>
        <taxon>Bacteria</taxon>
        <taxon>Bacillati</taxon>
        <taxon>Bacillota</taxon>
        <taxon>Clostridia</taxon>
        <taxon>Christensenellales</taxon>
        <taxon>Christensenellaceae</taxon>
        <taxon>Luoshenia</taxon>
    </lineage>
</organism>
<keyword evidence="3" id="KW-1003">Cell membrane</keyword>
<comment type="similarity">
    <text evidence="2">Belongs to the UPF0702 family.</text>
</comment>
<dbReference type="InterPro" id="IPR007353">
    <property type="entry name" value="DUF421"/>
</dbReference>
<name>A0A926HP24_9FIRM</name>
<dbReference type="Pfam" id="PF04239">
    <property type="entry name" value="DUF421"/>
    <property type="match status" value="1"/>
</dbReference>
<dbReference type="RefSeq" id="WP_249285577.1">
    <property type="nucleotide sequence ID" value="NZ_JACRSO010000004.1"/>
</dbReference>
<evidence type="ECO:0000256" key="5">
    <source>
        <dbReference type="ARBA" id="ARBA00022989"/>
    </source>
</evidence>
<feature type="transmembrane region" description="Helical" evidence="7">
    <location>
        <begin position="6"/>
        <end position="23"/>
    </location>
</feature>
<reference evidence="9" key="1">
    <citation type="submission" date="2020-08" db="EMBL/GenBank/DDBJ databases">
        <title>Genome public.</title>
        <authorList>
            <person name="Liu C."/>
            <person name="Sun Q."/>
        </authorList>
    </citation>
    <scope>NUCLEOTIDE SEQUENCE</scope>
    <source>
        <strain evidence="9">NSJ-44</strain>
    </source>
</reference>
<keyword evidence="6 7" id="KW-0472">Membrane</keyword>
<dbReference type="GO" id="GO:0005886">
    <property type="term" value="C:plasma membrane"/>
    <property type="evidence" value="ECO:0007669"/>
    <property type="project" value="UniProtKB-SubCell"/>
</dbReference>
<evidence type="ECO:0000256" key="2">
    <source>
        <dbReference type="ARBA" id="ARBA00006448"/>
    </source>
</evidence>
<proteinExistence type="inferred from homology"/>
<keyword evidence="4 7" id="KW-0812">Transmembrane</keyword>
<feature type="transmembrane region" description="Helical" evidence="7">
    <location>
        <begin position="56"/>
        <end position="78"/>
    </location>
</feature>
<evidence type="ECO:0000313" key="10">
    <source>
        <dbReference type="Proteomes" id="UP000654279"/>
    </source>
</evidence>
<gene>
    <name evidence="9" type="ORF">H8699_10005</name>
</gene>
<dbReference type="AlphaFoldDB" id="A0A926HP24"/>
<dbReference type="PANTHER" id="PTHR34582:SF6">
    <property type="entry name" value="UPF0702 TRANSMEMBRANE PROTEIN YCAP"/>
    <property type="match status" value="1"/>
</dbReference>
<dbReference type="InterPro" id="IPR023090">
    <property type="entry name" value="UPF0702_alpha/beta_dom_sf"/>
</dbReference>
<comment type="subcellular location">
    <subcellularLocation>
        <location evidence="1">Cell membrane</location>
        <topology evidence="1">Multi-pass membrane protein</topology>
    </subcellularLocation>
</comment>
<accession>A0A926HP24</accession>